<dbReference type="InterPro" id="IPR016186">
    <property type="entry name" value="C-type_lectin-like/link_sf"/>
</dbReference>
<sequence length="279" mass="32366">MVSIHTKEENEYLHSILRKSRWFWLGGVALATNVKGHAWLDGSPFNYSNWNSGQPDEHSHCVILAFYNGLWSDWYCHKGAAMLCQKPKTTATFGTETLVTSNEWQFTQSFTGQYVEILTRNQFSFANTISGMKIEWNSSSSSMTNKITSLSQNITAMKDMIFDFDNKLRSVHEDLTKLWYFARLNQENLIQNYSRHLQKSIEMNVISDERNDALLDTSFDKSGSPILFNSVVCLVMTLMITTVIASLLYTRRRMRELSREVAYLRYTRHVTESDIMELR</sequence>
<evidence type="ECO:0000313" key="4">
    <source>
        <dbReference type="Proteomes" id="UP000288716"/>
    </source>
</evidence>
<protein>
    <submittedName>
        <fullName evidence="3">Macrophage mannose receptor 1-like protein</fullName>
    </submittedName>
</protein>
<evidence type="ECO:0000259" key="2">
    <source>
        <dbReference type="PROSITE" id="PS50041"/>
    </source>
</evidence>
<dbReference type="InterPro" id="IPR050111">
    <property type="entry name" value="C-type_lectin/snaclec_domain"/>
</dbReference>
<feature type="transmembrane region" description="Helical" evidence="1">
    <location>
        <begin position="226"/>
        <end position="249"/>
    </location>
</feature>
<dbReference type="CDD" id="cd00037">
    <property type="entry name" value="CLECT"/>
    <property type="match status" value="1"/>
</dbReference>
<keyword evidence="4" id="KW-1185">Reference proteome</keyword>
<dbReference type="Gene3D" id="3.10.100.10">
    <property type="entry name" value="Mannose-Binding Protein A, subunit A"/>
    <property type="match status" value="1"/>
</dbReference>
<dbReference type="InterPro" id="IPR001304">
    <property type="entry name" value="C-type_lectin-like"/>
</dbReference>
<dbReference type="Pfam" id="PF00059">
    <property type="entry name" value="Lectin_C"/>
    <property type="match status" value="1"/>
</dbReference>
<dbReference type="VEuPathDB" id="VectorBase:LDEU006679"/>
<dbReference type="PANTHER" id="PTHR22803">
    <property type="entry name" value="MANNOSE, PHOSPHOLIPASE, LECTIN RECEPTOR RELATED"/>
    <property type="match status" value="1"/>
</dbReference>
<keyword evidence="1" id="KW-1133">Transmembrane helix</keyword>
<comment type="caution">
    <text evidence="3">The sequence shown here is derived from an EMBL/GenBank/DDBJ whole genome shotgun (WGS) entry which is preliminary data.</text>
</comment>
<dbReference type="SUPFAM" id="SSF56436">
    <property type="entry name" value="C-type lectin-like"/>
    <property type="match status" value="1"/>
</dbReference>
<gene>
    <name evidence="3" type="ORF">B4U80_14866</name>
</gene>
<name>A0A443SCY4_9ACAR</name>
<evidence type="ECO:0000256" key="1">
    <source>
        <dbReference type="SAM" id="Phobius"/>
    </source>
</evidence>
<dbReference type="Proteomes" id="UP000288716">
    <property type="component" value="Unassembled WGS sequence"/>
</dbReference>
<keyword evidence="1" id="KW-0812">Transmembrane</keyword>
<accession>A0A443SCY4</accession>
<proteinExistence type="predicted"/>
<evidence type="ECO:0000313" key="3">
    <source>
        <dbReference type="EMBL" id="RWS25360.1"/>
    </source>
</evidence>
<dbReference type="OrthoDB" id="6480597at2759"/>
<dbReference type="AlphaFoldDB" id="A0A443SCY4"/>
<organism evidence="3 4">
    <name type="scientific">Leptotrombidium deliense</name>
    <dbReference type="NCBI Taxonomy" id="299467"/>
    <lineage>
        <taxon>Eukaryota</taxon>
        <taxon>Metazoa</taxon>
        <taxon>Ecdysozoa</taxon>
        <taxon>Arthropoda</taxon>
        <taxon>Chelicerata</taxon>
        <taxon>Arachnida</taxon>
        <taxon>Acari</taxon>
        <taxon>Acariformes</taxon>
        <taxon>Trombidiformes</taxon>
        <taxon>Prostigmata</taxon>
        <taxon>Anystina</taxon>
        <taxon>Parasitengona</taxon>
        <taxon>Trombiculoidea</taxon>
        <taxon>Trombiculidae</taxon>
        <taxon>Leptotrombidium</taxon>
    </lineage>
</organism>
<dbReference type="STRING" id="299467.A0A443SCY4"/>
<keyword evidence="1" id="KW-0472">Membrane</keyword>
<dbReference type="PROSITE" id="PS50041">
    <property type="entry name" value="C_TYPE_LECTIN_2"/>
    <property type="match status" value="1"/>
</dbReference>
<reference evidence="3 4" key="1">
    <citation type="journal article" date="2018" name="Gigascience">
        <title>Genomes of trombidid mites reveal novel predicted allergens and laterally-transferred genes associated with secondary metabolism.</title>
        <authorList>
            <person name="Dong X."/>
            <person name="Chaisiri K."/>
            <person name="Xia D."/>
            <person name="Armstrong S.D."/>
            <person name="Fang Y."/>
            <person name="Donnelly M.J."/>
            <person name="Kadowaki T."/>
            <person name="McGarry J.W."/>
            <person name="Darby A.C."/>
            <person name="Makepeace B.L."/>
        </authorList>
    </citation>
    <scope>NUCLEOTIDE SEQUENCE [LARGE SCALE GENOMIC DNA]</scope>
    <source>
        <strain evidence="3">UoL-UT</strain>
    </source>
</reference>
<feature type="domain" description="C-type lectin" evidence="2">
    <location>
        <begin position="1"/>
        <end position="85"/>
    </location>
</feature>
<dbReference type="InterPro" id="IPR016187">
    <property type="entry name" value="CTDL_fold"/>
</dbReference>
<keyword evidence="3" id="KW-0675">Receptor</keyword>
<dbReference type="EMBL" id="NCKV01003787">
    <property type="protein sequence ID" value="RWS25360.1"/>
    <property type="molecule type" value="Genomic_DNA"/>
</dbReference>